<dbReference type="InterPro" id="IPR040141">
    <property type="entry name" value="ZPR1"/>
</dbReference>
<dbReference type="InterPro" id="IPR042451">
    <property type="entry name" value="ZPR1_A/B_dom"/>
</dbReference>
<dbReference type="GO" id="GO:0008270">
    <property type="term" value="F:zinc ion binding"/>
    <property type="evidence" value="ECO:0007669"/>
    <property type="project" value="UniProtKB-KW"/>
</dbReference>
<evidence type="ECO:0000256" key="2">
    <source>
        <dbReference type="ARBA" id="ARBA00008354"/>
    </source>
</evidence>
<dbReference type="InterPro" id="IPR056180">
    <property type="entry name" value="ZPR1_jr_dom"/>
</dbReference>
<evidence type="ECO:0000259" key="8">
    <source>
        <dbReference type="SMART" id="SM00709"/>
    </source>
</evidence>
<dbReference type="NCBIfam" id="TIGR00310">
    <property type="entry name" value="ZPR1_znf"/>
    <property type="match status" value="2"/>
</dbReference>
<dbReference type="FunFam" id="2.20.25.420:FF:000001">
    <property type="entry name" value="Zinc finger protein ZPR1"/>
    <property type="match status" value="1"/>
</dbReference>
<feature type="domain" description="Zinc finger ZPR1-type" evidence="8">
    <location>
        <begin position="269"/>
        <end position="430"/>
    </location>
</feature>
<sequence length="475" mass="53950">MKRSVLWAVSEHQETIFEAVLFENMNNHCGTDSTDDKIFYELSADNEDAAPMEVESLCVNCHENGITRILCTRIPFYRQIIVMSFSCGYCGYSNNELQSGEAAQEHGIEIVLCVKNMSDWNRQVIKSEYAEIEIKELELIIPPKSQSGEITTVEGILQRVITGLSQDQNRRRQCYPESAEKIDGFIKRVKRLIDLQGKFTLRIRDVSGNSFVQNPFPFHVDPQCSVTHFNRNLADKKLLGFVADDVEEEDSAPFQSYDDAKNEVLRFATDCPNCGVPTETCMKPTDIPYFTTVILMCTTCDACGWKSNEVKSGAAIRDHGCRLTVLIEKEIDLARDVLKSDTCSMSIPELDLEVGFGALSGRFTTVEGLLVATRDQLKEQGDFFLVGDSRSEAENDRMKNFLDNFEQILLLRKKVHLILDDPTGNSYIQSLNAPMDDNRLRKEFYDRTNEQNDELGLNDMKTENYSQLETINECE</sequence>
<dbReference type="EMBL" id="LN856957">
    <property type="protein sequence ID" value="CRZ24522.1"/>
    <property type="molecule type" value="Genomic_DNA"/>
</dbReference>
<evidence type="ECO:0000256" key="1">
    <source>
        <dbReference type="ARBA" id="ARBA00004123"/>
    </source>
</evidence>
<gene>
    <name evidence="9 10" type="ORF">Bm13968</name>
    <name evidence="9" type="ORF">BM_Bm13968</name>
</gene>
<keyword evidence="5" id="KW-0863">Zinc-finger</keyword>
<dbReference type="WormBase" id="Bm13968">
    <property type="protein sequence ID" value="BM42923"/>
    <property type="gene ID" value="WBGene00234229"/>
</dbReference>
<dbReference type="Gene3D" id="2.60.120.1040">
    <property type="entry name" value="ZPR1, A/B domain"/>
    <property type="match status" value="2"/>
</dbReference>
<keyword evidence="7" id="KW-0539">Nucleus</keyword>
<proteinExistence type="inferred from homology"/>
<evidence type="ECO:0000256" key="7">
    <source>
        <dbReference type="ARBA" id="ARBA00023242"/>
    </source>
</evidence>
<reference evidence="9" key="2">
    <citation type="submission" date="2012-12" db="EMBL/GenBank/DDBJ databases">
        <authorList>
            <person name="Gao Y.W."/>
            <person name="Fan S.T."/>
            <person name="Sun H.T."/>
            <person name="Wang Z."/>
            <person name="Gao X.L."/>
            <person name="Li Y.G."/>
            <person name="Wang T.C."/>
            <person name="Zhang K."/>
            <person name="Xu W.W."/>
            <person name="Yu Z.J."/>
            <person name="Xia X.Z."/>
        </authorList>
    </citation>
    <scope>NUCLEOTIDE SEQUENCE</scope>
    <source>
        <strain evidence="9">FR3</strain>
    </source>
</reference>
<reference evidence="9" key="1">
    <citation type="journal article" date="2007" name="Science">
        <title>Draft genome of the filarial nematode parasite Brugia malayi.</title>
        <authorList>
            <person name="Ghedin E."/>
            <person name="Wang S."/>
            <person name="Spiro D."/>
            <person name="Caler E."/>
            <person name="Zhao Q."/>
            <person name="Crabtree J."/>
            <person name="Allen J.E."/>
            <person name="Delcher A.L."/>
            <person name="Guiliano D.B."/>
            <person name="Miranda-Saavedra D."/>
            <person name="Angiuoli S.V."/>
            <person name="Creasy T."/>
            <person name="Amedeo P."/>
            <person name="Haas B."/>
            <person name="El-Sayed N.M."/>
            <person name="Wortman J.R."/>
            <person name="Feldblyum T."/>
            <person name="Tallon L."/>
            <person name="Schatz M."/>
            <person name="Shumway M."/>
            <person name="Koo H."/>
            <person name="Salzberg S.L."/>
            <person name="Schobel S."/>
            <person name="Pertea M."/>
            <person name="Pop M."/>
            <person name="White O."/>
            <person name="Barton G.J."/>
            <person name="Carlow C.K."/>
            <person name="Crawford M.J."/>
            <person name="Daub J."/>
            <person name="Dimmic M.W."/>
            <person name="Estes C.F."/>
            <person name="Foster J.M."/>
            <person name="Ganatra M."/>
            <person name="Gregory W.F."/>
            <person name="Johnson N.M."/>
            <person name="Jin J."/>
            <person name="Komuniecki R."/>
            <person name="Korf I."/>
            <person name="Kumar S."/>
            <person name="Laney S."/>
            <person name="Li B.W."/>
            <person name="Li W."/>
            <person name="Lindblom T.H."/>
            <person name="Lustigman S."/>
            <person name="Ma D."/>
            <person name="Maina C.V."/>
            <person name="Martin D.M."/>
            <person name="McCarter J.P."/>
            <person name="McReynolds L."/>
            <person name="Mitreva M."/>
            <person name="Nutman T.B."/>
            <person name="Parkinson J."/>
            <person name="Peregrin-Alvarez J.M."/>
            <person name="Poole C."/>
            <person name="Ren Q."/>
            <person name="Saunders L."/>
            <person name="Sluder A.E."/>
            <person name="Smith K."/>
            <person name="Stanke M."/>
            <person name="Unnasch T.R."/>
            <person name="Ware J."/>
            <person name="Wei A.D."/>
            <person name="Weil G."/>
            <person name="Williams D.J."/>
            <person name="Zhang Y."/>
            <person name="Williams S.A."/>
            <person name="Fraser-Liggett C."/>
            <person name="Slatko B."/>
            <person name="Blaxter M.L."/>
            <person name="Scott A.L."/>
        </authorList>
    </citation>
    <scope>NUCLEOTIDE SEQUENCE</scope>
    <source>
        <strain evidence="9">FR3</strain>
    </source>
</reference>
<dbReference type="InterPro" id="IPR042452">
    <property type="entry name" value="ZPR1_Znf1/2"/>
</dbReference>
<comment type="subcellular location">
    <subcellularLocation>
        <location evidence="1">Nucleus</location>
    </subcellularLocation>
</comment>
<dbReference type="Pfam" id="PF22794">
    <property type="entry name" value="jr-ZPR1"/>
    <property type="match status" value="2"/>
</dbReference>
<keyword evidence="6" id="KW-0862">Zinc</keyword>
<keyword evidence="4" id="KW-0677">Repeat</keyword>
<feature type="domain" description="Zinc finger ZPR1-type" evidence="8">
    <location>
        <begin position="56"/>
        <end position="214"/>
    </location>
</feature>
<dbReference type="GO" id="GO:0005634">
    <property type="term" value="C:nucleus"/>
    <property type="evidence" value="ECO:0007669"/>
    <property type="project" value="UniProtKB-SubCell"/>
</dbReference>
<protein>
    <submittedName>
        <fullName evidence="9">Bm13968</fullName>
    </submittedName>
</protein>
<dbReference type="InterPro" id="IPR004457">
    <property type="entry name" value="Znf_ZPR1"/>
</dbReference>
<evidence type="ECO:0000256" key="5">
    <source>
        <dbReference type="ARBA" id="ARBA00022771"/>
    </source>
</evidence>
<dbReference type="PANTHER" id="PTHR10876:SF0">
    <property type="entry name" value="ZINC FINGER PROTEIN ZPR1"/>
    <property type="match status" value="1"/>
</dbReference>
<dbReference type="AlphaFoldDB" id="A0A0H5S719"/>
<evidence type="ECO:0000313" key="10">
    <source>
        <dbReference type="WormBase" id="Bm13968"/>
    </source>
</evidence>
<accession>A0A0H5S719</accession>
<dbReference type="FunFam" id="2.20.25.420:FF:000002">
    <property type="entry name" value="Zinc finger protein ZPR1"/>
    <property type="match status" value="1"/>
</dbReference>
<evidence type="ECO:0000256" key="4">
    <source>
        <dbReference type="ARBA" id="ARBA00022737"/>
    </source>
</evidence>
<dbReference type="FunFam" id="2.60.120.1040:FF:000001">
    <property type="entry name" value="Zinc finger protein ZPR1"/>
    <property type="match status" value="1"/>
</dbReference>
<dbReference type="SMART" id="SM00709">
    <property type="entry name" value="Zpr1"/>
    <property type="match status" value="2"/>
</dbReference>
<dbReference type="Pfam" id="PF03367">
    <property type="entry name" value="Zn_ribbon_ZPR1"/>
    <property type="match status" value="2"/>
</dbReference>
<dbReference type="PANTHER" id="PTHR10876">
    <property type="entry name" value="ZINC FINGER PROTEIN ZPR1"/>
    <property type="match status" value="1"/>
</dbReference>
<dbReference type="OMA" id="FREVVIM"/>
<name>A0A0H5S719_BRUMA</name>
<organism evidence="9">
    <name type="scientific">Brugia malayi</name>
    <name type="common">Filarial nematode worm</name>
    <dbReference type="NCBI Taxonomy" id="6279"/>
    <lineage>
        <taxon>Eukaryota</taxon>
        <taxon>Metazoa</taxon>
        <taxon>Ecdysozoa</taxon>
        <taxon>Nematoda</taxon>
        <taxon>Chromadorea</taxon>
        <taxon>Rhabditida</taxon>
        <taxon>Spirurina</taxon>
        <taxon>Spiruromorpha</taxon>
        <taxon>Filarioidea</taxon>
        <taxon>Onchocercidae</taxon>
        <taxon>Brugia</taxon>
    </lineage>
</organism>
<evidence type="ECO:0000256" key="6">
    <source>
        <dbReference type="ARBA" id="ARBA00022833"/>
    </source>
</evidence>
<keyword evidence="3" id="KW-0479">Metal-binding</keyword>
<comment type="similarity">
    <text evidence="2">Belongs to the ZPR1 family.</text>
</comment>
<evidence type="ECO:0000256" key="3">
    <source>
        <dbReference type="ARBA" id="ARBA00022723"/>
    </source>
</evidence>
<dbReference type="Gene3D" id="2.20.25.420">
    <property type="entry name" value="ZPR1, zinc finger domain"/>
    <property type="match status" value="2"/>
</dbReference>
<evidence type="ECO:0000313" key="9">
    <source>
        <dbReference type="EMBL" id="CRZ24522.1"/>
    </source>
</evidence>